<reference evidence="10 11" key="1">
    <citation type="submission" date="2018-04" db="EMBL/GenBank/DDBJ databases">
        <title>Halococcoides cellulosivorans gen. nov., sp. nov., an extremely halophilic cellulose-utilizing haloarchaeon from hypersaline lakes.</title>
        <authorList>
            <person name="Sorokin D.Y."/>
            <person name="Toshchakov S.V."/>
            <person name="Samarov N.I."/>
            <person name="Korzhenkov A."/>
            <person name="Kublanov I.V."/>
        </authorList>
    </citation>
    <scope>NUCLEOTIDE SEQUENCE [LARGE SCALE GENOMIC DNA]</scope>
    <source>
        <strain evidence="10 11">HArcel1</strain>
    </source>
</reference>
<protein>
    <submittedName>
        <fullName evidence="10">Anaerobic sulfatase maturase</fullName>
    </submittedName>
</protein>
<dbReference type="PROSITE" id="PS51918">
    <property type="entry name" value="RADICAL_SAM"/>
    <property type="match status" value="1"/>
</dbReference>
<evidence type="ECO:0000256" key="7">
    <source>
        <dbReference type="ARBA" id="ARBA00023601"/>
    </source>
</evidence>
<dbReference type="Gene3D" id="3.20.20.70">
    <property type="entry name" value="Aldolase class I"/>
    <property type="match status" value="2"/>
</dbReference>
<gene>
    <name evidence="10" type="ORF">HARCEL1_11785</name>
</gene>
<keyword evidence="2" id="KW-0004">4Fe-4S</keyword>
<dbReference type="SFLD" id="SFLDG01072">
    <property type="entry name" value="dehydrogenase_like"/>
    <property type="match status" value="1"/>
</dbReference>
<dbReference type="Pfam" id="PF04055">
    <property type="entry name" value="Radical_SAM"/>
    <property type="match status" value="1"/>
</dbReference>
<comment type="similarity">
    <text evidence="7">Belongs to the radical SAM superfamily. Anaerobic sulfatase-maturating enzyme family.</text>
</comment>
<keyword evidence="4" id="KW-0479">Metal-binding</keyword>
<dbReference type="PANTHER" id="PTHR43273">
    <property type="entry name" value="ANAEROBIC SULFATASE-MATURATING ENZYME HOMOLOG ASLB-RELATED"/>
    <property type="match status" value="1"/>
</dbReference>
<dbReference type="InterPro" id="IPR058240">
    <property type="entry name" value="rSAM_sf"/>
</dbReference>
<dbReference type="SFLD" id="SFLDS00029">
    <property type="entry name" value="Radical_SAM"/>
    <property type="match status" value="1"/>
</dbReference>
<dbReference type="SFLD" id="SFLDG01067">
    <property type="entry name" value="SPASM/twitch_domain_containing"/>
    <property type="match status" value="1"/>
</dbReference>
<dbReference type="InterPro" id="IPR047207">
    <property type="entry name" value="SPASM_anSME"/>
</dbReference>
<evidence type="ECO:0000256" key="2">
    <source>
        <dbReference type="ARBA" id="ARBA00022485"/>
    </source>
</evidence>
<evidence type="ECO:0000256" key="8">
    <source>
        <dbReference type="SAM" id="MobiDB-lite"/>
    </source>
</evidence>
<dbReference type="PANTHER" id="PTHR43273:SF3">
    <property type="entry name" value="ANAEROBIC SULFATASE-MATURATING ENZYME HOMOLOG ASLB-RELATED"/>
    <property type="match status" value="1"/>
</dbReference>
<evidence type="ECO:0000259" key="9">
    <source>
        <dbReference type="PROSITE" id="PS51918"/>
    </source>
</evidence>
<dbReference type="SFLD" id="SFLDG01384">
    <property type="entry name" value="thioether_bond_formation_requi"/>
    <property type="match status" value="1"/>
</dbReference>
<feature type="domain" description="Radical SAM core" evidence="9">
    <location>
        <begin position="19"/>
        <end position="266"/>
    </location>
</feature>
<evidence type="ECO:0000256" key="5">
    <source>
        <dbReference type="ARBA" id="ARBA00023004"/>
    </source>
</evidence>
<evidence type="ECO:0000256" key="4">
    <source>
        <dbReference type="ARBA" id="ARBA00022723"/>
    </source>
</evidence>
<dbReference type="NCBIfam" id="TIGR04085">
    <property type="entry name" value="rSAM_more_4Fe4S"/>
    <property type="match status" value="1"/>
</dbReference>
<dbReference type="AlphaFoldDB" id="A0A2R4X3H1"/>
<feature type="region of interest" description="Disordered" evidence="8">
    <location>
        <begin position="216"/>
        <end position="247"/>
    </location>
</feature>
<dbReference type="GO" id="GO:0046872">
    <property type="term" value="F:metal ion binding"/>
    <property type="evidence" value="ECO:0007669"/>
    <property type="project" value="UniProtKB-KW"/>
</dbReference>
<keyword evidence="6" id="KW-0411">Iron-sulfur</keyword>
<evidence type="ECO:0000256" key="6">
    <source>
        <dbReference type="ARBA" id="ARBA00023014"/>
    </source>
</evidence>
<sequence>MHDCESVPDRARQPSMECDAPVHVTAMPNGPACNLDCAYCYYLDTAALYPERSSSKMSLETLEAFTEQYIEAHPGPEVTFTWQGGEPTLRGLEFYRRAVEFQRQYAPATTRVVNTFQTNGTRLDDDWCRFFAANDFLVGISIDGPPALHDRYRRTPAGGPTFEAVEAGLSRLQNHGVEHNVLCVVTALNSQYPRRVYEFFAELGVDWLQFIPLVEPRDGAAGPPPGTGPTDRDGTAGPDPEPSWPAHDWVRERHTPAAASDADSVLDRAREAPVTDRSVDPAAYGAFMQAIFEHWVRNDVGERSVRLFEHCVQVALGGPARSCVLSETCGTQVALEHTGDVYACDHYVEPAFHRGNIHDEHLATMVDSDTQRAFGRDKREGLPERCRRCPVREFCHGGCPKDRHLKTPRESGLNYLCAGYRRFFTHVQPYLELFERTIDAGKPPAFVMDAVAALDDRG</sequence>
<keyword evidence="5" id="KW-0408">Iron</keyword>
<dbReference type="SFLD" id="SFLDG01386">
    <property type="entry name" value="main_SPASM_domain-containing"/>
    <property type="match status" value="1"/>
</dbReference>
<dbReference type="InterPro" id="IPR007197">
    <property type="entry name" value="rSAM"/>
</dbReference>
<comment type="cofactor">
    <cofactor evidence="1">
        <name>[4Fe-4S] cluster</name>
        <dbReference type="ChEBI" id="CHEBI:49883"/>
    </cofactor>
</comment>
<dbReference type="EMBL" id="CP028858">
    <property type="protein sequence ID" value="AWB28338.1"/>
    <property type="molecule type" value="Genomic_DNA"/>
</dbReference>
<evidence type="ECO:0000256" key="1">
    <source>
        <dbReference type="ARBA" id="ARBA00001966"/>
    </source>
</evidence>
<dbReference type="InterPro" id="IPR023867">
    <property type="entry name" value="Sulphatase_maturase_rSAM"/>
</dbReference>
<dbReference type="GO" id="GO:0016491">
    <property type="term" value="F:oxidoreductase activity"/>
    <property type="evidence" value="ECO:0007669"/>
    <property type="project" value="InterPro"/>
</dbReference>
<accession>A0A2R4X3H1</accession>
<evidence type="ECO:0000313" key="11">
    <source>
        <dbReference type="Proteomes" id="UP000244727"/>
    </source>
</evidence>
<evidence type="ECO:0000256" key="3">
    <source>
        <dbReference type="ARBA" id="ARBA00022691"/>
    </source>
</evidence>
<dbReference type="GO" id="GO:0051539">
    <property type="term" value="F:4 iron, 4 sulfur cluster binding"/>
    <property type="evidence" value="ECO:0007669"/>
    <property type="project" value="UniProtKB-KW"/>
</dbReference>
<dbReference type="InterPro" id="IPR013785">
    <property type="entry name" value="Aldolase_TIM"/>
</dbReference>
<organism evidence="10 11">
    <name type="scientific">Halococcoides cellulosivorans</name>
    <dbReference type="NCBI Taxonomy" id="1679096"/>
    <lineage>
        <taxon>Archaea</taxon>
        <taxon>Methanobacteriati</taxon>
        <taxon>Methanobacteriota</taxon>
        <taxon>Stenosarchaea group</taxon>
        <taxon>Halobacteria</taxon>
        <taxon>Halobacteriales</taxon>
        <taxon>Haloarculaceae</taxon>
        <taxon>Halococcoides</taxon>
    </lineage>
</organism>
<evidence type="ECO:0000313" key="10">
    <source>
        <dbReference type="EMBL" id="AWB28338.1"/>
    </source>
</evidence>
<dbReference type="CDD" id="cd21120">
    <property type="entry name" value="SPASM_anSME"/>
    <property type="match status" value="1"/>
</dbReference>
<dbReference type="NCBIfam" id="TIGR03942">
    <property type="entry name" value="sulfatase_rSAM"/>
    <property type="match status" value="1"/>
</dbReference>
<dbReference type="Pfam" id="PF13186">
    <property type="entry name" value="SPASM"/>
    <property type="match status" value="1"/>
</dbReference>
<keyword evidence="3" id="KW-0949">S-adenosyl-L-methionine</keyword>
<dbReference type="SUPFAM" id="SSF102114">
    <property type="entry name" value="Radical SAM enzymes"/>
    <property type="match status" value="1"/>
</dbReference>
<keyword evidence="11" id="KW-1185">Reference proteome</keyword>
<name>A0A2R4X3H1_9EURY</name>
<proteinExistence type="inferred from homology"/>
<dbReference type="CDD" id="cd01335">
    <property type="entry name" value="Radical_SAM"/>
    <property type="match status" value="1"/>
</dbReference>
<dbReference type="KEGG" id="harc:HARCEL1_11785"/>
<dbReference type="Proteomes" id="UP000244727">
    <property type="component" value="Chromosome"/>
</dbReference>
<dbReference type="InterPro" id="IPR023885">
    <property type="entry name" value="4Fe4S-binding_SPASM_dom"/>
</dbReference>